<keyword evidence="1 2" id="KW-0597">Phosphoprotein</keyword>
<protein>
    <submittedName>
        <fullName evidence="4">Sporulation initiation phosphotransferase F</fullName>
    </submittedName>
</protein>
<dbReference type="InterPro" id="IPR001789">
    <property type="entry name" value="Sig_transdc_resp-reg_receiver"/>
</dbReference>
<evidence type="ECO:0000259" key="3">
    <source>
        <dbReference type="PROSITE" id="PS50110"/>
    </source>
</evidence>
<dbReference type="Gene3D" id="3.40.50.2300">
    <property type="match status" value="1"/>
</dbReference>
<evidence type="ECO:0000313" key="5">
    <source>
        <dbReference type="Proteomes" id="UP000028875"/>
    </source>
</evidence>
<keyword evidence="5" id="KW-1185">Reference proteome</keyword>
<sequence length="119" mass="13486">MKKEILVVDDQPGICMLLTDILTSEGYHVETAKTGKEGLDKINNSSFHLLMIDYKLPIFNAFEVLRRMEAENRIVPTILMSGMTEDDIREKEDCSKIESVLSKPFNIHEVCKLVKATIG</sequence>
<dbReference type="AlphaFoldDB" id="A0A024Q7K1"/>
<proteinExistence type="predicted"/>
<dbReference type="InterPro" id="IPR011006">
    <property type="entry name" value="CheY-like_superfamily"/>
</dbReference>
<dbReference type="Pfam" id="PF00072">
    <property type="entry name" value="Response_reg"/>
    <property type="match status" value="1"/>
</dbReference>
<evidence type="ECO:0000256" key="1">
    <source>
        <dbReference type="ARBA" id="ARBA00022553"/>
    </source>
</evidence>
<organism evidence="4 5">
    <name type="scientific">Virgibacillus massiliensis</name>
    <dbReference type="NCBI Taxonomy" id="1462526"/>
    <lineage>
        <taxon>Bacteria</taxon>
        <taxon>Bacillati</taxon>
        <taxon>Bacillota</taxon>
        <taxon>Bacilli</taxon>
        <taxon>Bacillales</taxon>
        <taxon>Bacillaceae</taxon>
        <taxon>Virgibacillus</taxon>
    </lineage>
</organism>
<dbReference type="OrthoDB" id="9808843at2"/>
<dbReference type="PANTHER" id="PTHR44591">
    <property type="entry name" value="STRESS RESPONSE REGULATOR PROTEIN 1"/>
    <property type="match status" value="1"/>
</dbReference>
<dbReference type="GO" id="GO:0000160">
    <property type="term" value="P:phosphorelay signal transduction system"/>
    <property type="evidence" value="ECO:0007669"/>
    <property type="project" value="InterPro"/>
</dbReference>
<dbReference type="Proteomes" id="UP000028875">
    <property type="component" value="Unassembled WGS sequence"/>
</dbReference>
<dbReference type="RefSeq" id="WP_031335201.1">
    <property type="nucleotide sequence ID" value="NZ_BNER01000001.1"/>
</dbReference>
<dbReference type="PROSITE" id="PS50110">
    <property type="entry name" value="RESPONSE_REGULATORY"/>
    <property type="match status" value="1"/>
</dbReference>
<accession>A0A024Q7K1</accession>
<name>A0A024Q7K1_9BACI</name>
<dbReference type="STRING" id="1462526.BN990_00546"/>
<feature type="modified residue" description="4-aspartylphosphate" evidence="2">
    <location>
        <position position="53"/>
    </location>
</feature>
<dbReference type="eggNOG" id="COG2204">
    <property type="taxonomic scope" value="Bacteria"/>
</dbReference>
<comment type="caution">
    <text evidence="4">The sequence shown here is derived from an EMBL/GenBank/DDBJ whole genome shotgun (WGS) entry which is preliminary data.</text>
</comment>
<dbReference type="GO" id="GO:0016740">
    <property type="term" value="F:transferase activity"/>
    <property type="evidence" value="ECO:0007669"/>
    <property type="project" value="UniProtKB-KW"/>
</dbReference>
<evidence type="ECO:0000313" key="4">
    <source>
        <dbReference type="EMBL" id="CDQ38277.1"/>
    </source>
</evidence>
<feature type="domain" description="Response regulatory" evidence="3">
    <location>
        <begin position="4"/>
        <end position="118"/>
    </location>
</feature>
<gene>
    <name evidence="4" type="primary">spo0F</name>
    <name evidence="4" type="ORF">BN990_00546</name>
</gene>
<reference evidence="4 5" key="1">
    <citation type="submission" date="2014-03" db="EMBL/GenBank/DDBJ databases">
        <authorList>
            <person name="Urmite Genomes U."/>
        </authorList>
    </citation>
    <scope>NUCLEOTIDE SEQUENCE [LARGE SCALE GENOMIC DNA]</scope>
    <source>
        <strain evidence="4 5">Vm-5</strain>
    </source>
</reference>
<dbReference type="SUPFAM" id="SSF52172">
    <property type="entry name" value="CheY-like"/>
    <property type="match status" value="1"/>
</dbReference>
<dbReference type="EMBL" id="CCDP010000001">
    <property type="protein sequence ID" value="CDQ38277.1"/>
    <property type="molecule type" value="Genomic_DNA"/>
</dbReference>
<keyword evidence="4" id="KW-0808">Transferase</keyword>
<evidence type="ECO:0000256" key="2">
    <source>
        <dbReference type="PROSITE-ProRule" id="PRU00169"/>
    </source>
</evidence>
<dbReference type="SMART" id="SM00448">
    <property type="entry name" value="REC"/>
    <property type="match status" value="1"/>
</dbReference>
<reference evidence="5" key="2">
    <citation type="submission" date="2014-05" db="EMBL/GenBank/DDBJ databases">
        <title>Draft genome sequence of Virgibacillus massiliensis Vm-5.</title>
        <authorList>
            <person name="Khelaifia S."/>
            <person name="Croce O."/>
            <person name="Lagier J.C."/>
            <person name="Raoult D."/>
        </authorList>
    </citation>
    <scope>NUCLEOTIDE SEQUENCE [LARGE SCALE GENOMIC DNA]</scope>
    <source>
        <strain evidence="5">Vm-5</strain>
    </source>
</reference>
<dbReference type="PANTHER" id="PTHR44591:SF3">
    <property type="entry name" value="RESPONSE REGULATORY DOMAIN-CONTAINING PROTEIN"/>
    <property type="match status" value="1"/>
</dbReference>
<dbReference type="InterPro" id="IPR050595">
    <property type="entry name" value="Bact_response_regulator"/>
</dbReference>